<dbReference type="PROSITE" id="PS00815">
    <property type="entry name" value="AIPM_HOMOCIT_SYNTH_1"/>
    <property type="match status" value="1"/>
</dbReference>
<gene>
    <name evidence="11" type="ORF">SAMN05421636_104138</name>
</gene>
<dbReference type="PANTHER" id="PTHR10277">
    <property type="entry name" value="HOMOCITRATE SYNTHASE-RELATED"/>
    <property type="match status" value="1"/>
</dbReference>
<dbReference type="EMBL" id="FNAO01000004">
    <property type="protein sequence ID" value="SDE25892.1"/>
    <property type="molecule type" value="Genomic_DNA"/>
</dbReference>
<dbReference type="Proteomes" id="UP000199109">
    <property type="component" value="Unassembled WGS sequence"/>
</dbReference>
<dbReference type="AlphaFoldDB" id="A0A1G7BFZ5"/>
<protein>
    <recommendedName>
        <fullName evidence="3">2-isopropylmalate synthase</fullName>
        <ecNumber evidence="3">2.3.3.13</ecNumber>
    </recommendedName>
</protein>
<evidence type="ECO:0000256" key="5">
    <source>
        <dbReference type="ARBA" id="ARBA00022605"/>
    </source>
</evidence>
<organism evidence="11 12">
    <name type="scientific">Pricia antarctica</name>
    <dbReference type="NCBI Taxonomy" id="641691"/>
    <lineage>
        <taxon>Bacteria</taxon>
        <taxon>Pseudomonadati</taxon>
        <taxon>Bacteroidota</taxon>
        <taxon>Flavobacteriia</taxon>
        <taxon>Flavobacteriales</taxon>
        <taxon>Flavobacteriaceae</taxon>
        <taxon>Pricia</taxon>
    </lineage>
</organism>
<dbReference type="FunFam" id="3.20.20.70:FF:000010">
    <property type="entry name" value="2-isopropylmalate synthase"/>
    <property type="match status" value="1"/>
</dbReference>
<proteinExistence type="inferred from homology"/>
<dbReference type="InterPro" id="IPR002034">
    <property type="entry name" value="AIPM/Hcit_synth_CS"/>
</dbReference>
<keyword evidence="4" id="KW-0432">Leucine biosynthesis</keyword>
<dbReference type="Gene3D" id="3.20.20.70">
    <property type="entry name" value="Aldolase class I"/>
    <property type="match status" value="1"/>
</dbReference>
<feature type="domain" description="Pyruvate carboxyltransferase" evidence="10">
    <location>
        <begin position="6"/>
        <end position="267"/>
    </location>
</feature>
<dbReference type="GO" id="GO:0003852">
    <property type="term" value="F:2-isopropylmalate synthase activity"/>
    <property type="evidence" value="ECO:0007669"/>
    <property type="project" value="UniProtKB-EC"/>
</dbReference>
<keyword evidence="7" id="KW-0464">Manganese</keyword>
<evidence type="ECO:0000256" key="7">
    <source>
        <dbReference type="ARBA" id="ARBA00023211"/>
    </source>
</evidence>
<dbReference type="PROSITE" id="PS50991">
    <property type="entry name" value="PYR_CT"/>
    <property type="match status" value="1"/>
</dbReference>
<dbReference type="Gene3D" id="1.10.238.260">
    <property type="match status" value="1"/>
</dbReference>
<evidence type="ECO:0000256" key="8">
    <source>
        <dbReference type="ARBA" id="ARBA00023304"/>
    </source>
</evidence>
<keyword evidence="6 9" id="KW-0808">Transferase</keyword>
<dbReference type="InterPro" id="IPR054691">
    <property type="entry name" value="LeuA/HCS_post-cat"/>
</dbReference>
<keyword evidence="5" id="KW-0028">Amino-acid biosynthesis</keyword>
<comment type="similarity">
    <text evidence="2">Belongs to the alpha-IPM synthase/homocitrate synthase family. LeuA type 1 subfamily.</text>
</comment>
<sequence length="390" mass="42563">MGKDIVQIFDTTLRDGEQVPGCKLDADQKLVIAERLDDLGVDIIEAGFPISSPGDFTSVEAISKLVKNATVCGLTRAVKKDIEVAAEALKFAKKPRIHTGIGTSDSHIKFKFNSNREAIIERAVNAVKYAKTFVEDVEFYAEDAGRTDNEYLAKVCEAVIKAGATVLNIPDTTGYCLPEEYGAKMKYLIENVKGIDKAILSCHCHNDLGLATANSIAGVMNGARQIECTINGIGERAGNTSLEEVVMIMRQHPDLNLDTNINSKLLYDTSQMVSRKMGMVVQPNKAIVGANAFAHSSGIHQDGVIKNRETYEIMDPEDVGVNESSIVLTARSGRAALAYRAKLVGYELTKRQLDEVYEEFLKFADVHKAISDEDIPQIIEACNLGIESVS</sequence>
<keyword evidence="8" id="KW-0100">Branched-chain amino acid biosynthesis</keyword>
<evidence type="ECO:0000259" key="10">
    <source>
        <dbReference type="PROSITE" id="PS50991"/>
    </source>
</evidence>
<dbReference type="RefSeq" id="WP_091867634.1">
    <property type="nucleotide sequence ID" value="NZ_FNAO01000004.1"/>
</dbReference>
<evidence type="ECO:0000256" key="1">
    <source>
        <dbReference type="ARBA" id="ARBA00004689"/>
    </source>
</evidence>
<dbReference type="OrthoDB" id="9804858at2"/>
<dbReference type="NCBIfam" id="NF002086">
    <property type="entry name" value="PRK00915.1-3"/>
    <property type="match status" value="1"/>
</dbReference>
<evidence type="ECO:0000256" key="4">
    <source>
        <dbReference type="ARBA" id="ARBA00022430"/>
    </source>
</evidence>
<dbReference type="InterPro" id="IPR013785">
    <property type="entry name" value="Aldolase_TIM"/>
</dbReference>
<dbReference type="InterPro" id="IPR000891">
    <property type="entry name" value="PYR_CT"/>
</dbReference>
<keyword evidence="12" id="KW-1185">Reference proteome</keyword>
<accession>A0A1G7BFZ5</accession>
<dbReference type="PANTHER" id="PTHR10277:SF9">
    <property type="entry name" value="2-ISOPROPYLMALATE SYNTHASE 1, CHLOROPLASTIC-RELATED"/>
    <property type="match status" value="1"/>
</dbReference>
<dbReference type="EC" id="2.3.3.13" evidence="3"/>
<dbReference type="SUPFAM" id="SSF51569">
    <property type="entry name" value="Aldolase"/>
    <property type="match status" value="1"/>
</dbReference>
<evidence type="ECO:0000256" key="2">
    <source>
        <dbReference type="ARBA" id="ARBA00009396"/>
    </source>
</evidence>
<dbReference type="Pfam" id="PF00682">
    <property type="entry name" value="HMGL-like"/>
    <property type="match status" value="1"/>
</dbReference>
<dbReference type="GO" id="GO:0009098">
    <property type="term" value="P:L-leucine biosynthetic process"/>
    <property type="evidence" value="ECO:0007669"/>
    <property type="project" value="UniProtKB-KW"/>
</dbReference>
<comment type="pathway">
    <text evidence="1">Amino-acid biosynthesis; L-leucine biosynthesis; L-leucine from 3-methyl-2-oxobutanoate: step 1/4.</text>
</comment>
<name>A0A1G7BFZ5_9FLAO</name>
<evidence type="ECO:0000256" key="3">
    <source>
        <dbReference type="ARBA" id="ARBA00012973"/>
    </source>
</evidence>
<reference evidence="11 12" key="1">
    <citation type="submission" date="2016-10" db="EMBL/GenBank/DDBJ databases">
        <authorList>
            <person name="de Groot N.N."/>
        </authorList>
    </citation>
    <scope>NUCLEOTIDE SEQUENCE [LARGE SCALE GENOMIC DNA]</scope>
    <source>
        <strain evidence="11 12">DSM 23421</strain>
    </source>
</reference>
<dbReference type="STRING" id="641691.SAMN05421636_104138"/>
<dbReference type="Pfam" id="PF22617">
    <property type="entry name" value="HCS_D2"/>
    <property type="match status" value="1"/>
</dbReference>
<evidence type="ECO:0000256" key="6">
    <source>
        <dbReference type="ARBA" id="ARBA00022679"/>
    </source>
</evidence>
<dbReference type="PROSITE" id="PS00816">
    <property type="entry name" value="AIPM_HOMOCIT_SYNTH_2"/>
    <property type="match status" value="1"/>
</dbReference>
<evidence type="ECO:0000256" key="9">
    <source>
        <dbReference type="RuleBase" id="RU003523"/>
    </source>
</evidence>
<evidence type="ECO:0000313" key="12">
    <source>
        <dbReference type="Proteomes" id="UP000199109"/>
    </source>
</evidence>
<dbReference type="FunFam" id="1.10.238.260:FF:000001">
    <property type="entry name" value="2-isopropylmalate synthase"/>
    <property type="match status" value="1"/>
</dbReference>
<dbReference type="CDD" id="cd07940">
    <property type="entry name" value="DRE_TIM_IPMS"/>
    <property type="match status" value="1"/>
</dbReference>
<dbReference type="InterPro" id="IPR050073">
    <property type="entry name" value="2-IPM_HCS-like"/>
</dbReference>
<evidence type="ECO:0000313" key="11">
    <source>
        <dbReference type="EMBL" id="SDE25892.1"/>
    </source>
</evidence>